<evidence type="ECO:0000256" key="1">
    <source>
        <dbReference type="SAM" id="MobiDB-lite"/>
    </source>
</evidence>
<dbReference type="PANTHER" id="PTHR33515:SF1">
    <property type="entry name" value="RIBOSOME-BINDING FACTOR A, CHLOROPLASTIC-RELATED"/>
    <property type="match status" value="1"/>
</dbReference>
<evidence type="ECO:0008006" key="4">
    <source>
        <dbReference type="Google" id="ProtNLM"/>
    </source>
</evidence>
<sequence>MLNVQLHHLRQTQPLLTSHPNLPPFTTVHSTSFPIRSPKSMVPIHFQKPLIYGTTIKCMAKPRRVKMVAKQIQRELSDMLLTDKVLQYAILPEAALGADRYLSSLTTISDVEVSADLQVVKVFVSVFGDDRGKEVAIAGLKSKAKYVRSELGRRMKLRLTPEVRFIEDESLERGSRVIALLDRIKAEKDTAEIEGDMLSDPSDPIQDDKNWGAAAELVHRAEIIIIMLTWTEASLPHFHRHLIESETCKKTSQKDFLSKFEKNVEEETFLLAREYPNGIVKVEVKMSHVETNTGSSSDAPNGEAESDNDDDSDDSNNNSGDYTDQEDSQELSESGSSLELNATGSSEEISIQSSTIKEKNNSADIVEGQGFCMKPINVDRSLAWYENNS</sequence>
<dbReference type="Gene3D" id="3.30.300.20">
    <property type="match status" value="1"/>
</dbReference>
<dbReference type="FunFam" id="3.30.300.20:FF:000014">
    <property type="entry name" value="probable ribosome-binding factor A, chloroplastic"/>
    <property type="match status" value="1"/>
</dbReference>
<comment type="caution">
    <text evidence="2">The sequence shown here is derived from an EMBL/GenBank/DDBJ whole genome shotgun (WGS) entry which is preliminary data.</text>
</comment>
<dbReference type="NCBIfam" id="TIGR00082">
    <property type="entry name" value="rbfA"/>
    <property type="match status" value="1"/>
</dbReference>
<dbReference type="InterPro" id="IPR020053">
    <property type="entry name" value="Ribosome-bd_factorA_CS"/>
</dbReference>
<dbReference type="EMBL" id="CAWUPB010000913">
    <property type="protein sequence ID" value="CAK7329584.1"/>
    <property type="molecule type" value="Genomic_DNA"/>
</dbReference>
<proteinExistence type="inferred from homology"/>
<name>A0AAV1R879_9ROSI</name>
<dbReference type="PROSITE" id="PS01319">
    <property type="entry name" value="RBFA"/>
    <property type="match status" value="1"/>
</dbReference>
<reference evidence="2 3" key="1">
    <citation type="submission" date="2024-01" db="EMBL/GenBank/DDBJ databases">
        <authorList>
            <person name="Waweru B."/>
        </authorList>
    </citation>
    <scope>NUCLEOTIDE SEQUENCE [LARGE SCALE GENOMIC DNA]</scope>
</reference>
<evidence type="ECO:0000313" key="3">
    <source>
        <dbReference type="Proteomes" id="UP001314170"/>
    </source>
</evidence>
<dbReference type="SUPFAM" id="SSF89919">
    <property type="entry name" value="Ribosome-binding factor A, RbfA"/>
    <property type="match status" value="1"/>
</dbReference>
<feature type="region of interest" description="Disordered" evidence="1">
    <location>
        <begin position="290"/>
        <end position="361"/>
    </location>
</feature>
<gene>
    <name evidence="2" type="ORF">DCAF_LOCUS7339</name>
</gene>
<dbReference type="PANTHER" id="PTHR33515">
    <property type="entry name" value="RIBOSOME-BINDING FACTOR A, CHLOROPLASTIC-RELATED"/>
    <property type="match status" value="1"/>
</dbReference>
<dbReference type="HAMAP" id="MF_00003">
    <property type="entry name" value="RbfA"/>
    <property type="match status" value="1"/>
</dbReference>
<dbReference type="InterPro" id="IPR023799">
    <property type="entry name" value="RbfA_dom_sf"/>
</dbReference>
<dbReference type="Proteomes" id="UP001314170">
    <property type="component" value="Unassembled WGS sequence"/>
</dbReference>
<organism evidence="2 3">
    <name type="scientific">Dovyalis caffra</name>
    <dbReference type="NCBI Taxonomy" id="77055"/>
    <lineage>
        <taxon>Eukaryota</taxon>
        <taxon>Viridiplantae</taxon>
        <taxon>Streptophyta</taxon>
        <taxon>Embryophyta</taxon>
        <taxon>Tracheophyta</taxon>
        <taxon>Spermatophyta</taxon>
        <taxon>Magnoliopsida</taxon>
        <taxon>eudicotyledons</taxon>
        <taxon>Gunneridae</taxon>
        <taxon>Pentapetalae</taxon>
        <taxon>rosids</taxon>
        <taxon>fabids</taxon>
        <taxon>Malpighiales</taxon>
        <taxon>Salicaceae</taxon>
        <taxon>Flacourtieae</taxon>
        <taxon>Dovyalis</taxon>
    </lineage>
</organism>
<feature type="compositionally biased region" description="Acidic residues" evidence="1">
    <location>
        <begin position="304"/>
        <end position="314"/>
    </location>
</feature>
<evidence type="ECO:0000313" key="2">
    <source>
        <dbReference type="EMBL" id="CAK7329584.1"/>
    </source>
</evidence>
<dbReference type="InterPro" id="IPR015946">
    <property type="entry name" value="KH_dom-like_a/b"/>
</dbReference>
<keyword evidence="3" id="KW-1185">Reference proteome</keyword>
<dbReference type="AlphaFoldDB" id="A0AAV1R879"/>
<feature type="compositionally biased region" description="Polar residues" evidence="1">
    <location>
        <begin position="290"/>
        <end position="299"/>
    </location>
</feature>
<protein>
    <recommendedName>
        <fullName evidence="4">Ribosome-binding factor A, chloroplastic</fullName>
    </recommendedName>
</protein>
<accession>A0AAV1R879</accession>
<dbReference type="Pfam" id="PF02033">
    <property type="entry name" value="RBFA"/>
    <property type="match status" value="1"/>
</dbReference>
<dbReference type="GO" id="GO:0006364">
    <property type="term" value="P:rRNA processing"/>
    <property type="evidence" value="ECO:0007669"/>
    <property type="project" value="InterPro"/>
</dbReference>
<dbReference type="InterPro" id="IPR000238">
    <property type="entry name" value="RbfA"/>
</dbReference>
<feature type="compositionally biased region" description="Low complexity" evidence="1">
    <location>
        <begin position="331"/>
        <end position="355"/>
    </location>
</feature>
<dbReference type="GO" id="GO:0043024">
    <property type="term" value="F:ribosomal small subunit binding"/>
    <property type="evidence" value="ECO:0007669"/>
    <property type="project" value="TreeGrafter"/>
</dbReference>